<keyword evidence="3" id="KW-1185">Reference proteome</keyword>
<sequence length="148" mass="16315">MGRFFASYGWSLFRDLGDVNSLDSTVWNDIARGLNLLRSISKVTLDLWIGQETLASCFPALFSHSLRPNISVSSAISSLASLSTFRPRLSNMALNELGDLQILVSTLVLNLQAVDFGSKFFSSTEIYTHLVNLRGMGIKVLIAPWCVV</sequence>
<reference evidence="1 2" key="1">
    <citation type="journal article" date="2010" name="Nature">
        <title>Genome sequencing and analysis of the model grass Brachypodium distachyon.</title>
        <authorList>
            <consortium name="International Brachypodium Initiative"/>
        </authorList>
    </citation>
    <scope>NUCLEOTIDE SEQUENCE [LARGE SCALE GENOMIC DNA]</scope>
    <source>
        <strain evidence="1 2">Bd21</strain>
    </source>
</reference>
<dbReference type="EnsemblPlants" id="PNT76380">
    <property type="protein sequence ID" value="PNT76380"/>
    <property type="gene ID" value="BRADI_1g47585v3"/>
</dbReference>
<dbReference type="OrthoDB" id="695259at2759"/>
<gene>
    <name evidence="1" type="ORF">BRADI_1g47585v3</name>
</gene>
<dbReference type="InParanoid" id="A0A2K2DQ34"/>
<evidence type="ECO:0000313" key="2">
    <source>
        <dbReference type="EnsemblPlants" id="PNT76380"/>
    </source>
</evidence>
<reference evidence="2" key="3">
    <citation type="submission" date="2018-08" db="UniProtKB">
        <authorList>
            <consortium name="EnsemblPlants"/>
        </authorList>
    </citation>
    <scope>IDENTIFICATION</scope>
    <source>
        <strain evidence="2">cv. Bd21</strain>
    </source>
</reference>
<dbReference type="EMBL" id="CM000880">
    <property type="protein sequence ID" value="PNT76380.1"/>
    <property type="molecule type" value="Genomic_DNA"/>
</dbReference>
<evidence type="ECO:0000313" key="1">
    <source>
        <dbReference type="EMBL" id="PNT76380.1"/>
    </source>
</evidence>
<organism evidence="1">
    <name type="scientific">Brachypodium distachyon</name>
    <name type="common">Purple false brome</name>
    <name type="synonym">Trachynia distachya</name>
    <dbReference type="NCBI Taxonomy" id="15368"/>
    <lineage>
        <taxon>Eukaryota</taxon>
        <taxon>Viridiplantae</taxon>
        <taxon>Streptophyta</taxon>
        <taxon>Embryophyta</taxon>
        <taxon>Tracheophyta</taxon>
        <taxon>Spermatophyta</taxon>
        <taxon>Magnoliopsida</taxon>
        <taxon>Liliopsida</taxon>
        <taxon>Poales</taxon>
        <taxon>Poaceae</taxon>
        <taxon>BOP clade</taxon>
        <taxon>Pooideae</taxon>
        <taxon>Stipodae</taxon>
        <taxon>Brachypodieae</taxon>
        <taxon>Brachypodium</taxon>
    </lineage>
</organism>
<accession>A0A2K2DQ34</accession>
<proteinExistence type="predicted"/>
<reference evidence="1" key="2">
    <citation type="submission" date="2017-06" db="EMBL/GenBank/DDBJ databases">
        <title>WGS assembly of Brachypodium distachyon.</title>
        <authorList>
            <consortium name="The International Brachypodium Initiative"/>
            <person name="Lucas S."/>
            <person name="Harmon-Smith M."/>
            <person name="Lail K."/>
            <person name="Tice H."/>
            <person name="Grimwood J."/>
            <person name="Bruce D."/>
            <person name="Barry K."/>
            <person name="Shu S."/>
            <person name="Lindquist E."/>
            <person name="Wang M."/>
            <person name="Pitluck S."/>
            <person name="Vogel J.P."/>
            <person name="Garvin D.F."/>
            <person name="Mockler T.C."/>
            <person name="Schmutz J."/>
            <person name="Rokhsar D."/>
            <person name="Bevan M.W."/>
        </authorList>
    </citation>
    <scope>NUCLEOTIDE SEQUENCE</scope>
    <source>
        <strain evidence="1">Bd21</strain>
    </source>
</reference>
<dbReference type="Gramene" id="PNT76380">
    <property type="protein sequence ID" value="PNT76380"/>
    <property type="gene ID" value="BRADI_1g47585v3"/>
</dbReference>
<evidence type="ECO:0000313" key="3">
    <source>
        <dbReference type="Proteomes" id="UP000008810"/>
    </source>
</evidence>
<dbReference type="AlphaFoldDB" id="A0A2K2DQ34"/>
<protein>
    <submittedName>
        <fullName evidence="1 2">Uncharacterized protein</fullName>
    </submittedName>
</protein>
<dbReference type="Proteomes" id="UP000008810">
    <property type="component" value="Chromosome 1"/>
</dbReference>
<name>A0A2K2DQ34_BRADI</name>